<dbReference type="NCBIfam" id="TIGR03954">
    <property type="entry name" value="integ_memb_HG"/>
    <property type="match status" value="1"/>
</dbReference>
<dbReference type="PANTHER" id="PTHR40077:SF1">
    <property type="entry name" value="MEMBRANE PROTEIN"/>
    <property type="match status" value="1"/>
</dbReference>
<feature type="transmembrane region" description="Helical" evidence="6">
    <location>
        <begin position="82"/>
        <end position="103"/>
    </location>
</feature>
<evidence type="ECO:0000256" key="1">
    <source>
        <dbReference type="ARBA" id="ARBA00004651"/>
    </source>
</evidence>
<comment type="subcellular location">
    <subcellularLocation>
        <location evidence="1">Cell membrane</location>
        <topology evidence="1">Multi-pass membrane protein</topology>
    </subcellularLocation>
</comment>
<dbReference type="EMBL" id="WJIF01000002">
    <property type="protein sequence ID" value="MRG59278.1"/>
    <property type="molecule type" value="Genomic_DNA"/>
</dbReference>
<proteinExistence type="predicted"/>
<dbReference type="PANTHER" id="PTHR40077">
    <property type="entry name" value="MEMBRANE PROTEIN-RELATED"/>
    <property type="match status" value="1"/>
</dbReference>
<dbReference type="Pfam" id="PF12823">
    <property type="entry name" value="DUF3817"/>
    <property type="match status" value="1"/>
</dbReference>
<organism evidence="8 9">
    <name type="scientific">Agromyces agglutinans</name>
    <dbReference type="NCBI Taxonomy" id="2662258"/>
    <lineage>
        <taxon>Bacteria</taxon>
        <taxon>Bacillati</taxon>
        <taxon>Actinomycetota</taxon>
        <taxon>Actinomycetes</taxon>
        <taxon>Micrococcales</taxon>
        <taxon>Microbacteriaceae</taxon>
        <taxon>Agromyces</taxon>
    </lineage>
</organism>
<evidence type="ECO:0000256" key="6">
    <source>
        <dbReference type="SAM" id="Phobius"/>
    </source>
</evidence>
<feature type="transmembrane region" description="Helical" evidence="6">
    <location>
        <begin position="140"/>
        <end position="161"/>
    </location>
</feature>
<keyword evidence="3 6" id="KW-0812">Transmembrane</keyword>
<comment type="caution">
    <text evidence="8">The sequence shown here is derived from an EMBL/GenBank/DDBJ whole genome shotgun (WGS) entry which is preliminary data.</text>
</comment>
<feature type="domain" description="DUF3817" evidence="7">
    <location>
        <begin position="81"/>
        <end position="166"/>
    </location>
</feature>
<accession>A0A6I2FDV4</accession>
<dbReference type="AlphaFoldDB" id="A0A6I2FDV4"/>
<keyword evidence="2" id="KW-1003">Cell membrane</keyword>
<feature type="transmembrane region" description="Helical" evidence="6">
    <location>
        <begin position="201"/>
        <end position="221"/>
    </location>
</feature>
<evidence type="ECO:0000259" key="7">
    <source>
        <dbReference type="Pfam" id="PF12823"/>
    </source>
</evidence>
<protein>
    <submittedName>
        <fullName evidence="8">DUF3817 domain-containing protein</fullName>
    </submittedName>
</protein>
<evidence type="ECO:0000256" key="4">
    <source>
        <dbReference type="ARBA" id="ARBA00022989"/>
    </source>
</evidence>
<dbReference type="InterPro" id="IPR023845">
    <property type="entry name" value="DUF3817_TM"/>
</dbReference>
<reference evidence="8 9" key="1">
    <citation type="submission" date="2019-10" db="EMBL/GenBank/DDBJ databases">
        <authorList>
            <person name="Nie G."/>
            <person name="Ming H."/>
            <person name="Yi B."/>
        </authorList>
    </citation>
    <scope>NUCLEOTIDE SEQUENCE [LARGE SCALE GENOMIC DNA]</scope>
    <source>
        <strain evidence="8 9">CFH 90414</strain>
    </source>
</reference>
<keyword evidence="5 6" id="KW-0472">Membrane</keyword>
<keyword evidence="4 6" id="KW-1133">Transmembrane helix</keyword>
<gene>
    <name evidence="8" type="ORF">GE115_05250</name>
</gene>
<feature type="transmembrane region" description="Helical" evidence="6">
    <location>
        <begin position="115"/>
        <end position="134"/>
    </location>
</feature>
<dbReference type="Proteomes" id="UP000431080">
    <property type="component" value="Unassembled WGS sequence"/>
</dbReference>
<keyword evidence="9" id="KW-1185">Reference proteome</keyword>
<sequence>MPGVGKSGITARRDSTSTIADSRVDSLADSRVDAIADSVGDSLADSPAARSSDSGAFTGQGYRGGAARPFPPSSPPVSPKRLFRALAVAEAVTWTILIVAMILKYGAGLDLAVTIGGAIHGFVFLAYAVNVVLVGVNQRWGLGLIALGVVTAVVPYATIPFEIAMARRGRLEGDWRREASDHPADGSLVNRMLRWFLARPVLLTIVAVLGVAAVFMALLVVGPPGGEKA</sequence>
<evidence type="ECO:0000256" key="3">
    <source>
        <dbReference type="ARBA" id="ARBA00022692"/>
    </source>
</evidence>
<evidence type="ECO:0000313" key="9">
    <source>
        <dbReference type="Proteomes" id="UP000431080"/>
    </source>
</evidence>
<name>A0A6I2FDV4_9MICO</name>
<evidence type="ECO:0000313" key="8">
    <source>
        <dbReference type="EMBL" id="MRG59278.1"/>
    </source>
</evidence>
<dbReference type="GO" id="GO:0005886">
    <property type="term" value="C:plasma membrane"/>
    <property type="evidence" value="ECO:0007669"/>
    <property type="project" value="UniProtKB-SubCell"/>
</dbReference>
<evidence type="ECO:0000256" key="2">
    <source>
        <dbReference type="ARBA" id="ARBA00022475"/>
    </source>
</evidence>
<evidence type="ECO:0000256" key="5">
    <source>
        <dbReference type="ARBA" id="ARBA00023136"/>
    </source>
</evidence>